<evidence type="ECO:0000313" key="2">
    <source>
        <dbReference type="EMBL" id="CAB5217778.1"/>
    </source>
</evidence>
<name>A0A6J7WLW0_9CAUD</name>
<accession>A0A6J7WLW0</accession>
<evidence type="ECO:0000259" key="1">
    <source>
        <dbReference type="Pfam" id="PF08800"/>
    </source>
</evidence>
<dbReference type="InterPro" id="IPR014907">
    <property type="entry name" value="BT4734-like_N"/>
</dbReference>
<dbReference type="Pfam" id="PF08800">
    <property type="entry name" value="BT4734-like_N"/>
    <property type="match status" value="1"/>
</dbReference>
<reference evidence="2" key="1">
    <citation type="submission" date="2020-05" db="EMBL/GenBank/DDBJ databases">
        <authorList>
            <person name="Chiriac C."/>
            <person name="Salcher M."/>
            <person name="Ghai R."/>
            <person name="Kavagutti S V."/>
        </authorList>
    </citation>
    <scope>NUCLEOTIDE SEQUENCE</scope>
</reference>
<gene>
    <name evidence="2" type="ORF">UFOVP207_27</name>
</gene>
<protein>
    <submittedName>
        <fullName evidence="2">Virulence-protein E, N-terminal</fullName>
    </submittedName>
</protein>
<proteinExistence type="predicted"/>
<feature type="domain" description="BT4734-like N-terminal" evidence="1">
    <location>
        <begin position="53"/>
        <end position="167"/>
    </location>
</feature>
<organism evidence="2">
    <name type="scientific">uncultured Caudovirales phage</name>
    <dbReference type="NCBI Taxonomy" id="2100421"/>
    <lineage>
        <taxon>Viruses</taxon>
        <taxon>Duplodnaviria</taxon>
        <taxon>Heunggongvirae</taxon>
        <taxon>Uroviricota</taxon>
        <taxon>Caudoviricetes</taxon>
        <taxon>Peduoviridae</taxon>
        <taxon>Maltschvirus</taxon>
        <taxon>Maltschvirus maltsch</taxon>
    </lineage>
</organism>
<sequence length="797" mass="93678">MDYKVSVFKDVRDTSNPFNKSVFYALDRIKSGKSKKLNEEIRSKTTKEEQNQIKKALPGVCFNGTFFNRSIKGLNNKSGLIILDFDGLETFEDTIKFKEEICKDEFVFSCWISPSGNGIKVLVKIPTIGEHKGYFDALCKHFNTDYWDKSSSNIDRFCFESYDENLYLNIDSFQWNESEEPDICDVGVQEPLLPIKSDNRIISNLIKWWDKKYGMQKGQKNNNLFKLAAALNTFGISKNEASNVLLQYDEGGKEKEILLLLNSAYKNNHEFGTRFFEDSQMKHKIEKQIRTGKKTKDILNSFPEYSESELDKCVVGIKENISIDDFWNYDLENKCKLSPHQYKFWLQQNNFFKYFPTNSNTYTFIRKEQNLIEETNEKRIKDFVLNVLLQREDIGFMPYDMMASTTKYFTSEFLSCLESAEIEIKEDTIDKAYLYYNNCALEVSKNEVKKIDYIDIKGFVWKKQLIDRDFESYDHHDAVFRKFLWLIAGKDVSKYNSFKSVIGYLMHSFKTSANNKAIIFNDETISENPNGGSGKGLFWNALSKMKKVASIDGKTFEFNKSFPYQTVSTDTQVLVFDDVKKNFNFESLFSLITEGITLEYKGQDAIKLPVNKSPKILITTNYTIGGVGGSFERRKFEVEMSDYFSFKHTPLDEFGHMLFDEWDSKEWLRFDNFMINCCQYYLENGLVKHNFNNLDIRKFIKETSYEFYEWSNDGNLPFNVRLYKDDLHEQFIKDYTDFHKLSKKRFTSWLSIYAIFYKHKVIEGKTNNRRWIEFENKTEEPIIPSDDIWDDPKLQGL</sequence>
<dbReference type="EMBL" id="LR798256">
    <property type="protein sequence ID" value="CAB5217778.1"/>
    <property type="molecule type" value="Genomic_DNA"/>
</dbReference>